<protein>
    <submittedName>
        <fullName evidence="1">Uncharacterized protein</fullName>
    </submittedName>
</protein>
<comment type="caution">
    <text evidence="1">The sequence shown here is derived from an EMBL/GenBank/DDBJ whole genome shotgun (WGS) entry which is preliminary data.</text>
</comment>
<dbReference type="AlphaFoldDB" id="X1E7K7"/>
<proteinExistence type="predicted"/>
<gene>
    <name evidence="1" type="ORF">S01H4_56814</name>
</gene>
<organism evidence="1">
    <name type="scientific">marine sediment metagenome</name>
    <dbReference type="NCBI Taxonomy" id="412755"/>
    <lineage>
        <taxon>unclassified sequences</taxon>
        <taxon>metagenomes</taxon>
        <taxon>ecological metagenomes</taxon>
    </lineage>
</organism>
<reference evidence="1" key="1">
    <citation type="journal article" date="2014" name="Front. Microbiol.">
        <title>High frequency of phylogenetically diverse reductive dehalogenase-homologous genes in deep subseafloor sedimentary metagenomes.</title>
        <authorList>
            <person name="Kawai M."/>
            <person name="Futagami T."/>
            <person name="Toyoda A."/>
            <person name="Takaki Y."/>
            <person name="Nishi S."/>
            <person name="Hori S."/>
            <person name="Arai W."/>
            <person name="Tsubouchi T."/>
            <person name="Morono Y."/>
            <person name="Uchiyama I."/>
            <person name="Ito T."/>
            <person name="Fujiyama A."/>
            <person name="Inagaki F."/>
            <person name="Takami H."/>
        </authorList>
    </citation>
    <scope>NUCLEOTIDE SEQUENCE</scope>
    <source>
        <strain evidence="1">Expedition CK06-06</strain>
    </source>
</reference>
<feature type="non-terminal residue" evidence="1">
    <location>
        <position position="212"/>
    </location>
</feature>
<sequence length="212" mass="22843">MPQPIQTPQDSQTLTQRFGIVGRFPISLDEIAVPTVQIADLSIQSKDIWRRAGSCGLGTPNFSIGRGDAVWPCWSVENPIGSGIVARMTSMRISTQVIWAATSGDPDATVQQTQIGVWMGPRYQKEPQGGTGPVVCAGVGFFSDYEGIAEPFQLRGQFTKGSTWDPSGTGGANIMTPAIELYTGGVDVTDGIWRSNQPCCGQFGYRQLPARR</sequence>
<name>X1E7K7_9ZZZZ</name>
<accession>X1E7K7</accession>
<evidence type="ECO:0000313" key="1">
    <source>
        <dbReference type="EMBL" id="GAH16360.1"/>
    </source>
</evidence>
<dbReference type="EMBL" id="BART01032967">
    <property type="protein sequence ID" value="GAH16360.1"/>
    <property type="molecule type" value="Genomic_DNA"/>
</dbReference>